<evidence type="ECO:0000313" key="1">
    <source>
        <dbReference type="EMBL" id="ETJ43614.1"/>
    </source>
</evidence>
<accession>W1YR15</accession>
<gene>
    <name evidence="1" type="ORF">Q604_UNBC02377G0001</name>
</gene>
<feature type="non-terminal residue" evidence="1">
    <location>
        <position position="1"/>
    </location>
</feature>
<reference evidence="1" key="1">
    <citation type="submission" date="2013-12" db="EMBL/GenBank/DDBJ databases">
        <title>A Varibaculum cambriense genome reconstructed from a premature infant gut community with otherwise low bacterial novelty that shifts toward anaerobic metabolism during the third week of life.</title>
        <authorList>
            <person name="Brown C.T."/>
            <person name="Sharon I."/>
            <person name="Thomas B.C."/>
            <person name="Castelle C.J."/>
            <person name="Morowitz M.J."/>
            <person name="Banfield J.F."/>
        </authorList>
    </citation>
    <scope>NUCLEOTIDE SEQUENCE</scope>
</reference>
<name>W1YR15_9ZZZZ</name>
<organism evidence="1">
    <name type="scientific">human gut metagenome</name>
    <dbReference type="NCBI Taxonomy" id="408170"/>
    <lineage>
        <taxon>unclassified sequences</taxon>
        <taxon>metagenomes</taxon>
        <taxon>organismal metagenomes</taxon>
    </lineage>
</organism>
<dbReference type="AlphaFoldDB" id="W1YR15"/>
<protein>
    <submittedName>
        <fullName evidence="1">Uncharacterized protein</fullName>
    </submittedName>
</protein>
<sequence length="40" mass="4227">RSSARAGDGRLTQAEVWLAERPNRLAAFLAFAADLVSAAP</sequence>
<dbReference type="EMBL" id="AZMM01002377">
    <property type="protein sequence ID" value="ETJ43614.1"/>
    <property type="molecule type" value="Genomic_DNA"/>
</dbReference>
<comment type="caution">
    <text evidence="1">The sequence shown here is derived from an EMBL/GenBank/DDBJ whole genome shotgun (WGS) entry which is preliminary data.</text>
</comment>
<proteinExistence type="predicted"/>